<reference evidence="10 11" key="1">
    <citation type="submission" date="2017-04" db="EMBL/GenBank/DDBJ databases">
        <title>Novel microbial lineages endemic to geothermal iron-oxide mats fill important gaps in the evolutionary history of Archaea.</title>
        <authorList>
            <person name="Jay Z.J."/>
            <person name="Beam J.P."/>
            <person name="Dlakic M."/>
            <person name="Rusch D.B."/>
            <person name="Kozubal M.A."/>
            <person name="Inskeep W.P."/>
        </authorList>
    </citation>
    <scope>NUCLEOTIDE SEQUENCE [LARGE SCALE GENOMIC DNA]</scope>
    <source>
        <strain evidence="10">OSP_D</strain>
    </source>
</reference>
<dbReference type="SUPFAM" id="SSF81340">
    <property type="entry name" value="Clc chloride channel"/>
    <property type="match status" value="1"/>
</dbReference>
<comment type="subcellular location">
    <subcellularLocation>
        <location evidence="1">Membrane</location>
        <topology evidence="1">Multi-pass membrane protein</topology>
    </subcellularLocation>
</comment>
<proteinExistence type="predicted"/>
<keyword evidence="3" id="KW-0812">Transmembrane</keyword>
<evidence type="ECO:0000256" key="5">
    <source>
        <dbReference type="ARBA" id="ARBA00023065"/>
    </source>
</evidence>
<evidence type="ECO:0000256" key="6">
    <source>
        <dbReference type="ARBA" id="ARBA00023136"/>
    </source>
</evidence>
<keyword evidence="7" id="KW-0869">Chloride channel</keyword>
<evidence type="ECO:0000256" key="3">
    <source>
        <dbReference type="ARBA" id="ARBA00022692"/>
    </source>
</evidence>
<dbReference type="Proteomes" id="UP000240322">
    <property type="component" value="Unassembled WGS sequence"/>
</dbReference>
<keyword evidence="9" id="KW-0407">Ion channel</keyword>
<dbReference type="AlphaFoldDB" id="A0A2R6ALN4"/>
<dbReference type="InterPro" id="IPR001807">
    <property type="entry name" value="ClC"/>
</dbReference>
<dbReference type="InterPro" id="IPR014743">
    <property type="entry name" value="Cl-channel_core"/>
</dbReference>
<evidence type="ECO:0000256" key="8">
    <source>
        <dbReference type="ARBA" id="ARBA00023214"/>
    </source>
</evidence>
<keyword evidence="2" id="KW-0813">Transport</keyword>
<evidence type="ECO:0000256" key="1">
    <source>
        <dbReference type="ARBA" id="ARBA00004141"/>
    </source>
</evidence>
<evidence type="ECO:0000313" key="10">
    <source>
        <dbReference type="EMBL" id="PSN87298.1"/>
    </source>
</evidence>
<dbReference type="Pfam" id="PF00654">
    <property type="entry name" value="Voltage_CLC"/>
    <property type="match status" value="1"/>
</dbReference>
<evidence type="ECO:0008006" key="12">
    <source>
        <dbReference type="Google" id="ProtNLM"/>
    </source>
</evidence>
<gene>
    <name evidence="10" type="ORF">B9Q03_10790</name>
</gene>
<evidence type="ECO:0000256" key="9">
    <source>
        <dbReference type="ARBA" id="ARBA00023303"/>
    </source>
</evidence>
<dbReference type="GO" id="GO:0005254">
    <property type="term" value="F:chloride channel activity"/>
    <property type="evidence" value="ECO:0007669"/>
    <property type="project" value="UniProtKB-KW"/>
</dbReference>
<name>A0A2R6ALN4_9ARCH</name>
<evidence type="ECO:0000256" key="4">
    <source>
        <dbReference type="ARBA" id="ARBA00022989"/>
    </source>
</evidence>
<protein>
    <recommendedName>
        <fullName evidence="12">Chloride channel protein</fullName>
    </recommendedName>
</protein>
<dbReference type="Gene3D" id="1.10.3080.10">
    <property type="entry name" value="Clc chloride channel"/>
    <property type="match status" value="1"/>
</dbReference>
<dbReference type="CDD" id="cd00400">
    <property type="entry name" value="Voltage_gated_ClC"/>
    <property type="match status" value="1"/>
</dbReference>
<dbReference type="PANTHER" id="PTHR43427:SF6">
    <property type="entry name" value="CHLORIDE CHANNEL PROTEIN CLC-E"/>
    <property type="match status" value="1"/>
</dbReference>
<comment type="caution">
    <text evidence="10">The sequence shown here is derived from an EMBL/GenBank/DDBJ whole genome shotgun (WGS) entry which is preliminary data.</text>
</comment>
<dbReference type="InterPro" id="IPR050368">
    <property type="entry name" value="ClC-type_chloride_channel"/>
</dbReference>
<organism evidence="10 11">
    <name type="scientific">Candidatus Marsarchaeota G2 archaeon OSP_D</name>
    <dbReference type="NCBI Taxonomy" id="1978157"/>
    <lineage>
        <taxon>Archaea</taxon>
        <taxon>Candidatus Marsarchaeota</taxon>
        <taxon>Candidatus Marsarchaeota group 2</taxon>
    </lineage>
</organism>
<dbReference type="PRINTS" id="PR00762">
    <property type="entry name" value="CLCHANNEL"/>
</dbReference>
<keyword evidence="6" id="KW-0472">Membrane</keyword>
<keyword evidence="4" id="KW-1133">Transmembrane helix</keyword>
<evidence type="ECO:0000256" key="2">
    <source>
        <dbReference type="ARBA" id="ARBA00022448"/>
    </source>
</evidence>
<dbReference type="GO" id="GO:0034707">
    <property type="term" value="C:chloride channel complex"/>
    <property type="evidence" value="ECO:0007669"/>
    <property type="project" value="UniProtKB-KW"/>
</dbReference>
<dbReference type="EMBL" id="NEXE01000171">
    <property type="protein sequence ID" value="PSN87298.1"/>
    <property type="molecule type" value="Genomic_DNA"/>
</dbReference>
<evidence type="ECO:0000313" key="11">
    <source>
        <dbReference type="Proteomes" id="UP000240322"/>
    </source>
</evidence>
<dbReference type="PANTHER" id="PTHR43427">
    <property type="entry name" value="CHLORIDE CHANNEL PROTEIN CLC-E"/>
    <property type="match status" value="1"/>
</dbReference>
<evidence type="ECO:0000256" key="7">
    <source>
        <dbReference type="ARBA" id="ARBA00023173"/>
    </source>
</evidence>
<accession>A0A2R6ALN4</accession>
<keyword evidence="8" id="KW-0868">Chloride</keyword>
<keyword evidence="5" id="KW-0406">Ion transport</keyword>
<sequence length="126" mass="12805">MLVPISTLIGGIIAGLLVYTVAPEAEGQGTDAPIEAFHRKDGFIRRRVPIVKTLASAFTIGSGGSGGRDGPTAQIVAGFGSFIADLFKLSAKDRRVAVAAGIGAIFKSPFGGAILSGEILYSGGDI</sequence>